<dbReference type="EMBL" id="JACLCP010000003">
    <property type="protein sequence ID" value="MBC2845539.1"/>
    <property type="molecule type" value="Genomic_DNA"/>
</dbReference>
<name>A0A842ITQ4_9FLAO</name>
<dbReference type="InterPro" id="IPR046513">
    <property type="entry name" value="DUF6691"/>
</dbReference>
<evidence type="ECO:0000313" key="2">
    <source>
        <dbReference type="EMBL" id="MBC2845539.1"/>
    </source>
</evidence>
<protein>
    <submittedName>
        <fullName evidence="2">YeeE/YedE family protein</fullName>
    </submittedName>
</protein>
<dbReference type="AlphaFoldDB" id="A0A842ITQ4"/>
<feature type="transmembrane region" description="Helical" evidence="1">
    <location>
        <begin position="105"/>
        <end position="132"/>
    </location>
</feature>
<reference evidence="2" key="1">
    <citation type="submission" date="2020-08" db="EMBL/GenBank/DDBJ databases">
        <title>Winogradskyella ouciana sp. nov., isolated from the hadal seawater of the Mariana Trench.</title>
        <authorList>
            <person name="He X."/>
        </authorList>
    </citation>
    <scope>NUCLEOTIDE SEQUENCE [LARGE SCALE GENOMIC DNA]</scope>
    <source>
        <strain evidence="2">KCTC 52348</strain>
    </source>
</reference>
<proteinExistence type="predicted"/>
<accession>A0A842ITQ4</accession>
<dbReference type="Proteomes" id="UP000533900">
    <property type="component" value="Unassembled WGS sequence"/>
</dbReference>
<evidence type="ECO:0000256" key="1">
    <source>
        <dbReference type="SAM" id="Phobius"/>
    </source>
</evidence>
<feature type="transmembrane region" description="Helical" evidence="1">
    <location>
        <begin position="39"/>
        <end position="61"/>
    </location>
</feature>
<organism evidence="2 3">
    <name type="scientific">Winogradskyella flava</name>
    <dbReference type="NCBI Taxonomy" id="1884876"/>
    <lineage>
        <taxon>Bacteria</taxon>
        <taxon>Pseudomonadati</taxon>
        <taxon>Bacteroidota</taxon>
        <taxon>Flavobacteriia</taxon>
        <taxon>Flavobacteriales</taxon>
        <taxon>Flavobacteriaceae</taxon>
        <taxon>Winogradskyella</taxon>
    </lineage>
</organism>
<keyword evidence="1" id="KW-0472">Membrane</keyword>
<dbReference type="Pfam" id="PF20398">
    <property type="entry name" value="DUF6691"/>
    <property type="match status" value="1"/>
</dbReference>
<feature type="transmembrane region" description="Helical" evidence="1">
    <location>
        <begin position="82"/>
        <end position="99"/>
    </location>
</feature>
<keyword evidence="1" id="KW-0812">Transmembrane</keyword>
<comment type="caution">
    <text evidence="2">The sequence shown here is derived from an EMBL/GenBank/DDBJ whole genome shotgun (WGS) entry which is preliminary data.</text>
</comment>
<keyword evidence="3" id="KW-1185">Reference proteome</keyword>
<dbReference type="RefSeq" id="WP_185789264.1">
    <property type="nucleotide sequence ID" value="NZ_JACLCP010000003.1"/>
</dbReference>
<keyword evidence="1" id="KW-1133">Transmembrane helix</keyword>
<gene>
    <name evidence="2" type="ORF">H7F21_10590</name>
</gene>
<sequence length="138" mass="15290">MGKYIKFFLVGIFFGIILVKSEAVSWYRIFEMFKFQSFHMYGIIGSAVVTGIFLLTLARVLKLKTTENSYIKVPLKERGFKRYIIGGSIFGLGWALAGACPGPMYILIGTGALSILIVIAAALLGTFVYGLLREKLPH</sequence>
<evidence type="ECO:0000313" key="3">
    <source>
        <dbReference type="Proteomes" id="UP000533900"/>
    </source>
</evidence>